<dbReference type="OrthoDB" id="9779910at2"/>
<dbReference type="EMBL" id="SGXE01000001">
    <property type="protein sequence ID" value="RZS99400.1"/>
    <property type="molecule type" value="Genomic_DNA"/>
</dbReference>
<evidence type="ECO:0000256" key="1">
    <source>
        <dbReference type="ARBA" id="ARBA00008007"/>
    </source>
</evidence>
<dbReference type="Pfam" id="PF00156">
    <property type="entry name" value="Pribosyltran"/>
    <property type="match status" value="1"/>
</dbReference>
<protein>
    <submittedName>
        <fullName evidence="3">ComF family protein</fullName>
    </submittedName>
</protein>
<dbReference type="InterPro" id="IPR029057">
    <property type="entry name" value="PRTase-like"/>
</dbReference>
<evidence type="ECO:0000313" key="3">
    <source>
        <dbReference type="EMBL" id="RZS99400.1"/>
    </source>
</evidence>
<evidence type="ECO:0000259" key="2">
    <source>
        <dbReference type="Pfam" id="PF00156"/>
    </source>
</evidence>
<comment type="caution">
    <text evidence="3">The sequence shown here is derived from an EMBL/GenBank/DDBJ whole genome shotgun (WGS) entry which is preliminary data.</text>
</comment>
<comment type="similarity">
    <text evidence="1">Belongs to the ComF/GntX family.</text>
</comment>
<dbReference type="SUPFAM" id="SSF53271">
    <property type="entry name" value="PRTase-like"/>
    <property type="match status" value="1"/>
</dbReference>
<gene>
    <name evidence="3" type="ORF">EV197_0610</name>
</gene>
<dbReference type="CDD" id="cd06223">
    <property type="entry name" value="PRTases_typeI"/>
    <property type="match status" value="1"/>
</dbReference>
<dbReference type="InterPro" id="IPR051910">
    <property type="entry name" value="ComF/GntX_DNA_util-trans"/>
</dbReference>
<accession>A0A4Q7PHW5</accession>
<dbReference type="Gene3D" id="3.40.50.2020">
    <property type="match status" value="1"/>
</dbReference>
<name>A0A4Q7PHW5_9FLAO</name>
<dbReference type="AlphaFoldDB" id="A0A4Q7PHW5"/>
<feature type="domain" description="Phosphoribosyltransferase" evidence="2">
    <location>
        <begin position="134"/>
        <end position="223"/>
    </location>
</feature>
<keyword evidence="4" id="KW-1185">Reference proteome</keyword>
<proteinExistence type="inferred from homology"/>
<dbReference type="InterPro" id="IPR000836">
    <property type="entry name" value="PRTase_dom"/>
</dbReference>
<sequence length="229" mass="26483">MLRDLVYLFFPYHCPGCHNPMYRNEGVICMSCRHKLPLGNFHNVNAKKLEKVFYGRANIENATSLLIFQKGTIVQNILHDLKYRGNQRIGEELGKWLGDELKLNARYTTVDTIIPVPLHKKRFKERGYNQVEKFGKQIAERLQASYEDRVLIKTTYNKKQSKSGRFTRWINASETFAIKNKSLLENQHVLLVDDIITTGSTLEACVEQLKKIKNIKISIATMAFTDEDS</sequence>
<dbReference type="PANTHER" id="PTHR47505">
    <property type="entry name" value="DNA UTILIZATION PROTEIN YHGH"/>
    <property type="match status" value="1"/>
</dbReference>
<evidence type="ECO:0000313" key="4">
    <source>
        <dbReference type="Proteomes" id="UP000292262"/>
    </source>
</evidence>
<dbReference type="PANTHER" id="PTHR47505:SF1">
    <property type="entry name" value="DNA UTILIZATION PROTEIN YHGH"/>
    <property type="match status" value="1"/>
</dbReference>
<dbReference type="RefSeq" id="WP_130285243.1">
    <property type="nucleotide sequence ID" value="NZ_SGXE01000001.1"/>
</dbReference>
<organism evidence="3 4">
    <name type="scientific">Aquimarina brevivitae</name>
    <dbReference type="NCBI Taxonomy" id="323412"/>
    <lineage>
        <taxon>Bacteria</taxon>
        <taxon>Pseudomonadati</taxon>
        <taxon>Bacteroidota</taxon>
        <taxon>Flavobacteriia</taxon>
        <taxon>Flavobacteriales</taxon>
        <taxon>Flavobacteriaceae</taxon>
        <taxon>Aquimarina</taxon>
    </lineage>
</organism>
<dbReference type="Proteomes" id="UP000292262">
    <property type="component" value="Unassembled WGS sequence"/>
</dbReference>
<reference evidence="3 4" key="1">
    <citation type="submission" date="2019-02" db="EMBL/GenBank/DDBJ databases">
        <title>Genomic Encyclopedia of Type Strains, Phase IV (KMG-IV): sequencing the most valuable type-strain genomes for metagenomic binning, comparative biology and taxonomic classification.</title>
        <authorList>
            <person name="Goeker M."/>
        </authorList>
    </citation>
    <scope>NUCLEOTIDE SEQUENCE [LARGE SCALE GENOMIC DNA]</scope>
    <source>
        <strain evidence="3 4">DSM 17196</strain>
    </source>
</reference>